<dbReference type="Gene3D" id="1.10.260.40">
    <property type="entry name" value="lambda repressor-like DNA-binding domains"/>
    <property type="match status" value="1"/>
</dbReference>
<dbReference type="SMART" id="SM00354">
    <property type="entry name" value="HTH_LACI"/>
    <property type="match status" value="1"/>
</dbReference>
<dbReference type="CDD" id="cd01392">
    <property type="entry name" value="HTH_LacI"/>
    <property type="match status" value="1"/>
</dbReference>
<dbReference type="EMBL" id="CP059066">
    <property type="protein sequence ID" value="QSQ08660.1"/>
    <property type="molecule type" value="Genomic_DNA"/>
</dbReference>
<evidence type="ECO:0000259" key="4">
    <source>
        <dbReference type="PROSITE" id="PS50932"/>
    </source>
</evidence>
<dbReference type="InterPro" id="IPR046335">
    <property type="entry name" value="LacI/GalR-like_sensor"/>
</dbReference>
<evidence type="ECO:0000313" key="7">
    <source>
        <dbReference type="Proteomes" id="UP000662904"/>
    </source>
</evidence>
<keyword evidence="2" id="KW-0238">DNA-binding</keyword>
<organism evidence="6 7">
    <name type="scientific">Koleobacter methoxysyntrophicus</name>
    <dbReference type="NCBI Taxonomy" id="2751313"/>
    <lineage>
        <taxon>Bacteria</taxon>
        <taxon>Bacillati</taxon>
        <taxon>Bacillota</taxon>
        <taxon>Clostridia</taxon>
        <taxon>Koleobacterales</taxon>
        <taxon>Koleobacteraceae</taxon>
        <taxon>Koleobacter</taxon>
    </lineage>
</organism>
<name>A0A8A0RM19_9FIRM</name>
<dbReference type="PROSITE" id="PS50943">
    <property type="entry name" value="HTH_CROC1"/>
    <property type="match status" value="1"/>
</dbReference>
<feature type="domain" description="HTH lacI-type" evidence="4">
    <location>
        <begin position="22"/>
        <end position="76"/>
    </location>
</feature>
<dbReference type="KEGG" id="kme:H0A61_00998"/>
<dbReference type="Pfam" id="PF00356">
    <property type="entry name" value="LacI"/>
    <property type="match status" value="1"/>
</dbReference>
<dbReference type="PRINTS" id="PR00036">
    <property type="entry name" value="HTHLACI"/>
</dbReference>
<dbReference type="Pfam" id="PF13377">
    <property type="entry name" value="Peripla_BP_3"/>
    <property type="match status" value="1"/>
</dbReference>
<dbReference type="InterPro" id="IPR001387">
    <property type="entry name" value="Cro/C1-type_HTH"/>
</dbReference>
<dbReference type="GO" id="GO:0000976">
    <property type="term" value="F:transcription cis-regulatory region binding"/>
    <property type="evidence" value="ECO:0007669"/>
    <property type="project" value="TreeGrafter"/>
</dbReference>
<proteinExistence type="predicted"/>
<gene>
    <name evidence="6" type="primary">degA</name>
    <name evidence="6" type="ORF">H0A61_00998</name>
</gene>
<dbReference type="PROSITE" id="PS00356">
    <property type="entry name" value="HTH_LACI_1"/>
    <property type="match status" value="1"/>
</dbReference>
<keyword evidence="1" id="KW-0805">Transcription regulation</keyword>
<dbReference type="PANTHER" id="PTHR30146:SF109">
    <property type="entry name" value="HTH-TYPE TRANSCRIPTIONAL REGULATOR GALS"/>
    <property type="match status" value="1"/>
</dbReference>
<evidence type="ECO:0000256" key="3">
    <source>
        <dbReference type="ARBA" id="ARBA00023163"/>
    </source>
</evidence>
<evidence type="ECO:0000259" key="5">
    <source>
        <dbReference type="PROSITE" id="PS50943"/>
    </source>
</evidence>
<evidence type="ECO:0000256" key="1">
    <source>
        <dbReference type="ARBA" id="ARBA00023015"/>
    </source>
</evidence>
<dbReference type="SUPFAM" id="SSF47413">
    <property type="entry name" value="lambda repressor-like DNA-binding domains"/>
    <property type="match status" value="1"/>
</dbReference>
<dbReference type="InterPro" id="IPR010982">
    <property type="entry name" value="Lambda_DNA-bd_dom_sf"/>
</dbReference>
<dbReference type="GO" id="GO:0003700">
    <property type="term" value="F:DNA-binding transcription factor activity"/>
    <property type="evidence" value="ECO:0007669"/>
    <property type="project" value="TreeGrafter"/>
</dbReference>
<dbReference type="PROSITE" id="PS50932">
    <property type="entry name" value="HTH_LACI_2"/>
    <property type="match status" value="1"/>
</dbReference>
<dbReference type="PANTHER" id="PTHR30146">
    <property type="entry name" value="LACI-RELATED TRANSCRIPTIONAL REPRESSOR"/>
    <property type="match status" value="1"/>
</dbReference>
<reference evidence="6" key="1">
    <citation type="submission" date="2020-07" db="EMBL/GenBank/DDBJ databases">
        <title>Koleobacter methoxysyntrophicus gen. nov., sp. nov., a novel anaerobic bacterium isolated from deep subsurface oil field and proposal of Koleobacterales ord. nov. in the phylum Firmicutes.</title>
        <authorList>
            <person name="Sakamoto S."/>
            <person name="Tamaki H."/>
        </authorList>
    </citation>
    <scope>NUCLEOTIDE SEQUENCE</scope>
    <source>
        <strain evidence="6">NRmbB1</strain>
    </source>
</reference>
<accession>A0A8A0RM19</accession>
<protein>
    <submittedName>
        <fullName evidence="6">HTH-type transcriptional regulator DegA</fullName>
    </submittedName>
</protein>
<keyword evidence="7" id="KW-1185">Reference proteome</keyword>
<dbReference type="Gene3D" id="3.40.50.2300">
    <property type="match status" value="2"/>
</dbReference>
<dbReference type="InterPro" id="IPR028082">
    <property type="entry name" value="Peripla_BP_I"/>
</dbReference>
<dbReference type="Proteomes" id="UP000662904">
    <property type="component" value="Chromosome"/>
</dbReference>
<feature type="domain" description="HTH cro/C1-type" evidence="5">
    <location>
        <begin position="23"/>
        <end position="66"/>
    </location>
</feature>
<evidence type="ECO:0000256" key="2">
    <source>
        <dbReference type="ARBA" id="ARBA00023125"/>
    </source>
</evidence>
<dbReference type="InterPro" id="IPR000843">
    <property type="entry name" value="HTH_LacI"/>
</dbReference>
<evidence type="ECO:0000313" key="6">
    <source>
        <dbReference type="EMBL" id="QSQ08660.1"/>
    </source>
</evidence>
<dbReference type="AlphaFoldDB" id="A0A8A0RM19"/>
<dbReference type="CDD" id="cd06267">
    <property type="entry name" value="PBP1_LacI_sugar_binding-like"/>
    <property type="match status" value="1"/>
</dbReference>
<dbReference type="SUPFAM" id="SSF53822">
    <property type="entry name" value="Periplasmic binding protein-like I"/>
    <property type="match status" value="1"/>
</dbReference>
<sequence>MFLFSENCKRLHVIMEVDAMSKTIYDVAKKAGVSIATVSRVLNKKDNVSDETKKRVLNAIKELDYVPNMVASALMTKKMFTLSLLIPDISNPYFSEIARGVEDAANNYNYNVIVCNTDYDLKKEAIYLNLLRQKSVDGFIVSSATYNDENICNFDHKKYPLVLLGREIEGAEENKKIDIIVSNNVCGGYLATEHLIELGHRKIDLILGPKEIKVNQEREKGYRKALQDYEITVDENRIHSGEFKIKSGYSKALEILQKKDRPTAIFAGSDVIAIGVLKAARVLGFKVPGDLSVVGYDNTILAEIADPPLTTINQQMYRMGYLAAEMLIKRLRGAKRPIQRIVFDTELVVRKSSSRPR</sequence>
<keyword evidence="3" id="KW-0804">Transcription</keyword>